<accession>A0A401FKE1</accession>
<sequence length="44" mass="4894">MGITNKSKLVSNMVGYDVNSSGVWYRIIAPKNGKTYWISNSLLS</sequence>
<dbReference type="AlphaFoldDB" id="A0A401FKE1"/>
<gene>
    <name evidence="1" type="ORF">NBRC111893_884</name>
</gene>
<dbReference type="Proteomes" id="UP000286974">
    <property type="component" value="Unassembled WGS sequence"/>
</dbReference>
<name>A0A401FKE1_9LACO</name>
<dbReference type="EMBL" id="BEXA01000002">
    <property type="protein sequence ID" value="GAY72738.1"/>
    <property type="molecule type" value="Genomic_DNA"/>
</dbReference>
<keyword evidence="2" id="KW-1185">Reference proteome</keyword>
<proteinExistence type="predicted"/>
<evidence type="ECO:0000313" key="2">
    <source>
        <dbReference type="Proteomes" id="UP000286974"/>
    </source>
</evidence>
<comment type="caution">
    <text evidence="1">The sequence shown here is derived from an EMBL/GenBank/DDBJ whole genome shotgun (WGS) entry which is preliminary data.</text>
</comment>
<organism evidence="1 2">
    <name type="scientific">Lentilactobacillus kosonis</name>
    <dbReference type="NCBI Taxonomy" id="2810561"/>
    <lineage>
        <taxon>Bacteria</taxon>
        <taxon>Bacillati</taxon>
        <taxon>Bacillota</taxon>
        <taxon>Bacilli</taxon>
        <taxon>Lactobacillales</taxon>
        <taxon>Lactobacillaceae</taxon>
        <taxon>Lentilactobacillus</taxon>
    </lineage>
</organism>
<protein>
    <submittedName>
        <fullName evidence="1">Uncharacterized protein</fullName>
    </submittedName>
</protein>
<reference evidence="1 2" key="1">
    <citation type="submission" date="2017-11" db="EMBL/GenBank/DDBJ databases">
        <title>Draft Genome Sequence of Lactobacillus curieae NBRC 111893 isolated from Koso, a Japanese sugar-Vegetable Fermented Beverage.</title>
        <authorList>
            <person name="Chiou T.Y."/>
            <person name="Oshima K."/>
            <person name="Suda W."/>
            <person name="Hattori M."/>
            <person name="Takahashi T."/>
        </authorList>
    </citation>
    <scope>NUCLEOTIDE SEQUENCE [LARGE SCALE GENOMIC DNA]</scope>
    <source>
        <strain evidence="1 2">NBRC111893</strain>
    </source>
</reference>
<evidence type="ECO:0000313" key="1">
    <source>
        <dbReference type="EMBL" id="GAY72738.1"/>
    </source>
</evidence>